<keyword evidence="3" id="KW-1185">Reference proteome</keyword>
<protein>
    <recommendedName>
        <fullName evidence="1">RNase H type-1 domain-containing protein</fullName>
    </recommendedName>
</protein>
<gene>
    <name evidence="2" type="ORF">LWI28_004980</name>
</gene>
<dbReference type="PANTHER" id="PTHR48475:SF2">
    <property type="entry name" value="RIBONUCLEASE H"/>
    <property type="match status" value="1"/>
</dbReference>
<dbReference type="Gene3D" id="3.30.420.10">
    <property type="entry name" value="Ribonuclease H-like superfamily/Ribonuclease H"/>
    <property type="match status" value="1"/>
</dbReference>
<dbReference type="EMBL" id="JAJSOW010000105">
    <property type="protein sequence ID" value="KAI9164955.1"/>
    <property type="molecule type" value="Genomic_DNA"/>
</dbReference>
<dbReference type="PANTHER" id="PTHR48475">
    <property type="entry name" value="RIBONUCLEASE H"/>
    <property type="match status" value="1"/>
</dbReference>
<reference evidence="2" key="2">
    <citation type="submission" date="2023-02" db="EMBL/GenBank/DDBJ databases">
        <authorList>
            <person name="Swenson N.G."/>
            <person name="Wegrzyn J.L."/>
            <person name="Mcevoy S.L."/>
        </authorList>
    </citation>
    <scope>NUCLEOTIDE SEQUENCE</scope>
    <source>
        <strain evidence="2">91603</strain>
        <tissue evidence="2">Leaf</tissue>
    </source>
</reference>
<dbReference type="InterPro" id="IPR002156">
    <property type="entry name" value="RNaseH_domain"/>
</dbReference>
<dbReference type="Pfam" id="PF13456">
    <property type="entry name" value="RVT_3"/>
    <property type="match status" value="1"/>
</dbReference>
<dbReference type="PROSITE" id="PS50879">
    <property type="entry name" value="RNASE_H_1"/>
    <property type="match status" value="1"/>
</dbReference>
<dbReference type="InterPro" id="IPR036397">
    <property type="entry name" value="RNaseH_sf"/>
</dbReference>
<evidence type="ECO:0000313" key="3">
    <source>
        <dbReference type="Proteomes" id="UP001064489"/>
    </source>
</evidence>
<evidence type="ECO:0000259" key="1">
    <source>
        <dbReference type="PROSITE" id="PS50879"/>
    </source>
</evidence>
<dbReference type="GO" id="GO:0003676">
    <property type="term" value="F:nucleic acid binding"/>
    <property type="evidence" value="ECO:0007669"/>
    <property type="project" value="InterPro"/>
</dbReference>
<dbReference type="InterPro" id="IPR043502">
    <property type="entry name" value="DNA/RNA_pol_sf"/>
</dbReference>
<evidence type="ECO:0000313" key="2">
    <source>
        <dbReference type="EMBL" id="KAI9164955.1"/>
    </source>
</evidence>
<comment type="caution">
    <text evidence="2">The sequence shown here is derived from an EMBL/GenBank/DDBJ whole genome shotgun (WGS) entry which is preliminary data.</text>
</comment>
<sequence length="228" mass="25239">MDPLVQLSYSHQAGKFLGFMVHERGIEANHEKIKAILDLNELAFQALQEYLASPPLLVKPFTGDELQLYLAVSEAATSGALVKECSERPDVSSRLVLWALELTQFDIKYKSRSTIKAQALADFVVEFSVNPNLDNKPDFSPNQADLNWLEDNKTWILYTDGASSQSGCGTGTVVIDSEGVECSHCSRFEFRATNNEAEYEALLARMRVAEALGADFLLVKSDSQLVVN</sequence>
<dbReference type="Proteomes" id="UP001064489">
    <property type="component" value="Chromosome 10"/>
</dbReference>
<proteinExistence type="predicted"/>
<name>A0AAD5NKG1_ACENE</name>
<dbReference type="InterPro" id="IPR012337">
    <property type="entry name" value="RNaseH-like_sf"/>
</dbReference>
<feature type="domain" description="RNase H type-1" evidence="1">
    <location>
        <begin position="151"/>
        <end position="228"/>
    </location>
</feature>
<reference evidence="2" key="1">
    <citation type="journal article" date="2022" name="Plant J.">
        <title>Strategies of tolerance reflected in two North American maple genomes.</title>
        <authorList>
            <person name="McEvoy S.L."/>
            <person name="Sezen U.U."/>
            <person name="Trouern-Trend A."/>
            <person name="McMahon S.M."/>
            <person name="Schaberg P.G."/>
            <person name="Yang J."/>
            <person name="Wegrzyn J.L."/>
            <person name="Swenson N.G."/>
        </authorList>
    </citation>
    <scope>NUCLEOTIDE SEQUENCE</scope>
    <source>
        <strain evidence="2">91603</strain>
    </source>
</reference>
<dbReference type="SUPFAM" id="SSF56672">
    <property type="entry name" value="DNA/RNA polymerases"/>
    <property type="match status" value="1"/>
</dbReference>
<dbReference type="SUPFAM" id="SSF53098">
    <property type="entry name" value="Ribonuclease H-like"/>
    <property type="match status" value="1"/>
</dbReference>
<organism evidence="2 3">
    <name type="scientific">Acer negundo</name>
    <name type="common">Box elder</name>
    <dbReference type="NCBI Taxonomy" id="4023"/>
    <lineage>
        <taxon>Eukaryota</taxon>
        <taxon>Viridiplantae</taxon>
        <taxon>Streptophyta</taxon>
        <taxon>Embryophyta</taxon>
        <taxon>Tracheophyta</taxon>
        <taxon>Spermatophyta</taxon>
        <taxon>Magnoliopsida</taxon>
        <taxon>eudicotyledons</taxon>
        <taxon>Gunneridae</taxon>
        <taxon>Pentapetalae</taxon>
        <taxon>rosids</taxon>
        <taxon>malvids</taxon>
        <taxon>Sapindales</taxon>
        <taxon>Sapindaceae</taxon>
        <taxon>Hippocastanoideae</taxon>
        <taxon>Acereae</taxon>
        <taxon>Acer</taxon>
    </lineage>
</organism>
<accession>A0AAD5NKG1</accession>
<dbReference type="AlphaFoldDB" id="A0AAD5NKG1"/>
<dbReference type="GO" id="GO:0004523">
    <property type="term" value="F:RNA-DNA hybrid ribonuclease activity"/>
    <property type="evidence" value="ECO:0007669"/>
    <property type="project" value="InterPro"/>
</dbReference>